<reference evidence="7 8" key="1">
    <citation type="journal article" date="2013" name="PLoS ONE">
        <title>Poles Apart: Arctic and Antarctic Octadecabacter strains Share High Genome Plasticity and a New Type of Xanthorhodopsin.</title>
        <authorList>
            <person name="Vollmers J."/>
            <person name="Voget S."/>
            <person name="Dietrich S."/>
            <person name="Gollnow K."/>
            <person name="Smits M."/>
            <person name="Meyer K."/>
            <person name="Brinkhoff T."/>
            <person name="Simon M."/>
            <person name="Daniel R."/>
        </authorList>
    </citation>
    <scope>NUCLEOTIDE SEQUENCE [LARGE SCALE GENOMIC DNA]</scope>
    <source>
        <strain evidence="7 8">307</strain>
    </source>
</reference>
<dbReference type="EC" id="3.5.3.13" evidence="7"/>
<dbReference type="NCBIfam" id="NF006684">
    <property type="entry name" value="PRK09229.1-5"/>
    <property type="match status" value="1"/>
</dbReference>
<gene>
    <name evidence="7" type="primary">hutF</name>
    <name evidence="7" type="ORF">OAN307_c42040</name>
</gene>
<keyword evidence="2" id="KW-0479">Metal-binding</keyword>
<dbReference type="Pfam" id="PF01979">
    <property type="entry name" value="Amidohydro_1"/>
    <property type="match status" value="1"/>
</dbReference>
<dbReference type="GO" id="GO:0019239">
    <property type="term" value="F:deaminase activity"/>
    <property type="evidence" value="ECO:0007669"/>
    <property type="project" value="TreeGrafter"/>
</dbReference>
<dbReference type="SUPFAM" id="SSF51338">
    <property type="entry name" value="Composite domain of metallo-dependent hydrolases"/>
    <property type="match status" value="1"/>
</dbReference>
<evidence type="ECO:0000256" key="3">
    <source>
        <dbReference type="ARBA" id="ARBA00022801"/>
    </source>
</evidence>
<feature type="domain" description="Formimidoylglutamate deiminase N-terminal" evidence="6">
    <location>
        <begin position="34"/>
        <end position="73"/>
    </location>
</feature>
<evidence type="ECO:0000256" key="2">
    <source>
        <dbReference type="ARBA" id="ARBA00022723"/>
    </source>
</evidence>
<dbReference type="EMBL" id="CP003740">
    <property type="protein sequence ID" value="AGI69601.1"/>
    <property type="molecule type" value="Genomic_DNA"/>
</dbReference>
<dbReference type="PANTHER" id="PTHR11271:SF48">
    <property type="entry name" value="AMIDOHYDROLASE-RELATED DOMAIN-CONTAINING PROTEIN"/>
    <property type="match status" value="1"/>
</dbReference>
<accession>M9RGR7</accession>
<dbReference type="InterPro" id="IPR055156">
    <property type="entry name" value="HutF-like_N"/>
</dbReference>
<sequence length="487" mass="53648">MWVFVRIIGTTHLQSFVVMVIMCIHNNKSSERIMTKLWTKTALLPSGWASDVLIEIGKDGRIADVQTGVPEKGDRFGLLLPAPVNVHSHAFQRAMAGLTERRGPNPSDSFWSWRQLMFRFLDRLTPDHVEAITAFVQMEMFEAGYATNAEFHYLHHQTGGTPYDNIAEMSERVVAAASTSGIGLCLLPVHYQFGGCDGRDLTAGQIRFGNTMDQFQALHAKAAEGLGVLPKDTSVGAAPHSLRAVGVDDLRTYVDHFPTGPIHMHLAEQRVEVDEVQLHWGARPVEWALENMGLDDRWCLIHCTQMTLDEMIWLASSGAIAGLCPITESSLGDGIFDAVRWLDAGGTFAVGSDSNIRISLSEELRTLDYSQRLRDGTRAALASVDHSTGRRMFDGILEGGAKATTRKTGKIEVGYWADLLALDATSEHMWGRGGDTALDAWIFAADDCLVTDVWSAGRHMVKSGEHVSRRDIVAAYKRTIDALKDAI</sequence>
<evidence type="ECO:0000313" key="7">
    <source>
        <dbReference type="EMBL" id="AGI69601.1"/>
    </source>
</evidence>
<dbReference type="Proteomes" id="UP000005307">
    <property type="component" value="Chromosome"/>
</dbReference>
<evidence type="ECO:0000313" key="8">
    <source>
        <dbReference type="Proteomes" id="UP000005307"/>
    </source>
</evidence>
<evidence type="ECO:0000256" key="4">
    <source>
        <dbReference type="ARBA" id="ARBA00022833"/>
    </source>
</evidence>
<dbReference type="InterPro" id="IPR051607">
    <property type="entry name" value="Metallo-dep_hydrolases"/>
</dbReference>
<dbReference type="SUPFAM" id="SSF51556">
    <property type="entry name" value="Metallo-dependent hydrolases"/>
    <property type="match status" value="1"/>
</dbReference>
<organism evidence="7 8">
    <name type="scientific">Octadecabacter antarcticus 307</name>
    <dbReference type="NCBI Taxonomy" id="391626"/>
    <lineage>
        <taxon>Bacteria</taxon>
        <taxon>Pseudomonadati</taxon>
        <taxon>Pseudomonadota</taxon>
        <taxon>Alphaproteobacteria</taxon>
        <taxon>Rhodobacterales</taxon>
        <taxon>Roseobacteraceae</taxon>
        <taxon>Octadecabacter</taxon>
    </lineage>
</organism>
<comment type="cofactor">
    <cofactor evidence="1">
        <name>Zn(2+)</name>
        <dbReference type="ChEBI" id="CHEBI:29105"/>
    </cofactor>
</comment>
<keyword evidence="4" id="KW-0862">Zinc</keyword>
<dbReference type="InterPro" id="IPR011059">
    <property type="entry name" value="Metal-dep_hydrolase_composite"/>
</dbReference>
<dbReference type="NCBIfam" id="TIGR02022">
    <property type="entry name" value="hutF"/>
    <property type="match status" value="1"/>
</dbReference>
<dbReference type="HOGENOM" id="CLU_012358_3_0_5"/>
<dbReference type="STRING" id="391626.OAN307_c42040"/>
<dbReference type="GO" id="GO:0005829">
    <property type="term" value="C:cytosol"/>
    <property type="evidence" value="ECO:0007669"/>
    <property type="project" value="TreeGrafter"/>
</dbReference>
<dbReference type="Gene3D" id="2.30.40.10">
    <property type="entry name" value="Urease, subunit C, domain 1"/>
    <property type="match status" value="1"/>
</dbReference>
<keyword evidence="8" id="KW-1185">Reference proteome</keyword>
<proteinExistence type="predicted"/>
<dbReference type="eggNOG" id="COG0402">
    <property type="taxonomic scope" value="Bacteria"/>
</dbReference>
<dbReference type="InterPro" id="IPR010252">
    <property type="entry name" value="HutF"/>
</dbReference>
<evidence type="ECO:0000259" key="5">
    <source>
        <dbReference type="Pfam" id="PF01979"/>
    </source>
</evidence>
<dbReference type="GO" id="GO:0046872">
    <property type="term" value="F:metal ion binding"/>
    <property type="evidence" value="ECO:0007669"/>
    <property type="project" value="UniProtKB-KW"/>
</dbReference>
<dbReference type="AlphaFoldDB" id="M9RGR7"/>
<evidence type="ECO:0000259" key="6">
    <source>
        <dbReference type="Pfam" id="PF22429"/>
    </source>
</evidence>
<dbReference type="PANTHER" id="PTHR11271">
    <property type="entry name" value="GUANINE DEAMINASE"/>
    <property type="match status" value="1"/>
</dbReference>
<dbReference type="GO" id="GO:0050416">
    <property type="term" value="F:formimidoylglutamate deiminase activity"/>
    <property type="evidence" value="ECO:0007669"/>
    <property type="project" value="UniProtKB-EC"/>
</dbReference>
<dbReference type="KEGG" id="oat:OAN307_c42040"/>
<dbReference type="Pfam" id="PF22429">
    <property type="entry name" value="HutF_N"/>
    <property type="match status" value="1"/>
</dbReference>
<keyword evidence="3 7" id="KW-0378">Hydrolase</keyword>
<feature type="domain" description="Amidohydrolase-related" evidence="5">
    <location>
        <begin position="79"/>
        <end position="458"/>
    </location>
</feature>
<protein>
    <submittedName>
        <fullName evidence="7">Formiminoglutamate deiminase HutF</fullName>
        <ecNumber evidence="7">3.5.3.13</ecNumber>
    </submittedName>
</protein>
<dbReference type="InterPro" id="IPR032466">
    <property type="entry name" value="Metal_Hydrolase"/>
</dbReference>
<dbReference type="Gene3D" id="3.20.20.140">
    <property type="entry name" value="Metal-dependent hydrolases"/>
    <property type="match status" value="1"/>
</dbReference>
<name>M9RGR7_9RHOB</name>
<evidence type="ECO:0000256" key="1">
    <source>
        <dbReference type="ARBA" id="ARBA00001947"/>
    </source>
</evidence>
<dbReference type="InterPro" id="IPR006680">
    <property type="entry name" value="Amidohydro-rel"/>
</dbReference>